<dbReference type="Gene3D" id="3.90.1200.10">
    <property type="match status" value="1"/>
</dbReference>
<name>A0ABQ6IU18_9MICO</name>
<dbReference type="Proteomes" id="UP001157126">
    <property type="component" value="Unassembled WGS sequence"/>
</dbReference>
<evidence type="ECO:0000256" key="1">
    <source>
        <dbReference type="SAM" id="MobiDB-lite"/>
    </source>
</evidence>
<dbReference type="InterPro" id="IPR051678">
    <property type="entry name" value="AGP_Transferase"/>
</dbReference>
<feature type="domain" description="Aminoglycoside phosphotransferase" evidence="2">
    <location>
        <begin position="102"/>
        <end position="314"/>
    </location>
</feature>
<evidence type="ECO:0000259" key="2">
    <source>
        <dbReference type="Pfam" id="PF01636"/>
    </source>
</evidence>
<dbReference type="Pfam" id="PF01636">
    <property type="entry name" value="APH"/>
    <property type="match status" value="1"/>
</dbReference>
<proteinExistence type="predicted"/>
<dbReference type="SUPFAM" id="SSF56112">
    <property type="entry name" value="Protein kinase-like (PK-like)"/>
    <property type="match status" value="1"/>
</dbReference>
<keyword evidence="4" id="KW-1185">Reference proteome</keyword>
<gene>
    <name evidence="3" type="ORF">GCM10025883_22180</name>
</gene>
<evidence type="ECO:0000313" key="3">
    <source>
        <dbReference type="EMBL" id="GMA40173.1"/>
    </source>
</evidence>
<feature type="region of interest" description="Disordered" evidence="1">
    <location>
        <begin position="145"/>
        <end position="164"/>
    </location>
</feature>
<dbReference type="RefSeq" id="WP_284303915.1">
    <property type="nucleotide sequence ID" value="NZ_BSUO01000001.1"/>
</dbReference>
<evidence type="ECO:0000313" key="4">
    <source>
        <dbReference type="Proteomes" id="UP001157126"/>
    </source>
</evidence>
<accession>A0ABQ6IU18</accession>
<reference evidence="4" key="1">
    <citation type="journal article" date="2019" name="Int. J. Syst. Evol. Microbiol.">
        <title>The Global Catalogue of Microorganisms (GCM) 10K type strain sequencing project: providing services to taxonomists for standard genome sequencing and annotation.</title>
        <authorList>
            <consortium name="The Broad Institute Genomics Platform"/>
            <consortium name="The Broad Institute Genome Sequencing Center for Infectious Disease"/>
            <person name="Wu L."/>
            <person name="Ma J."/>
        </authorList>
    </citation>
    <scope>NUCLEOTIDE SEQUENCE [LARGE SCALE GENOMIC DNA]</scope>
    <source>
        <strain evidence="4">NBRC 113072</strain>
    </source>
</reference>
<organism evidence="3 4">
    <name type="scientific">Mobilicoccus caccae</name>
    <dbReference type="NCBI Taxonomy" id="1859295"/>
    <lineage>
        <taxon>Bacteria</taxon>
        <taxon>Bacillati</taxon>
        <taxon>Actinomycetota</taxon>
        <taxon>Actinomycetes</taxon>
        <taxon>Micrococcales</taxon>
        <taxon>Dermatophilaceae</taxon>
        <taxon>Mobilicoccus</taxon>
    </lineage>
</organism>
<comment type="caution">
    <text evidence="3">The sequence shown here is derived from an EMBL/GenBank/DDBJ whole genome shotgun (WGS) entry which is preliminary data.</text>
</comment>
<protein>
    <recommendedName>
        <fullName evidence="2">Aminoglycoside phosphotransferase domain-containing protein</fullName>
    </recommendedName>
</protein>
<dbReference type="InterPro" id="IPR002575">
    <property type="entry name" value="Aminoglycoside_PTrfase"/>
</dbReference>
<dbReference type="PANTHER" id="PTHR21310">
    <property type="entry name" value="AMINOGLYCOSIDE PHOSPHOTRANSFERASE-RELATED-RELATED"/>
    <property type="match status" value="1"/>
</dbReference>
<dbReference type="InterPro" id="IPR011009">
    <property type="entry name" value="Kinase-like_dom_sf"/>
</dbReference>
<dbReference type="EMBL" id="BSUO01000001">
    <property type="protein sequence ID" value="GMA40173.1"/>
    <property type="molecule type" value="Genomic_DNA"/>
</dbReference>
<sequence length="379" mass="39416">MTADGLARSATPASLAIPATGVGLARLLADGVPVAGDRCAVRRAWPADLADPARGYVLELQASDGRVLGARLCGNELEIVADDPVLPEITGLVADGWRVLAHRAGKRAVLRRDERGSFRKLATPKATRRAVARADAVERLLERAPGVPRPPARTAVDPDAGSIDLAPAPGRSLRSVLADGPAEADGVLPAEVGRRLGETLAALATVEPARSADLDALPRHTLADEAATLDRWVGAACALAPVGRPAAERLRAEADDLIGALRRAPETPSVLGHRDLHDGQILVSADTGLTILDWDTAAWTDPCLDLANLLAHLDLLVTLTPSAAAATRAATSAMVAAVAAGGHPAASHPDRLDLLRRGAALRIHAVHAFRRRPRAPGTT</sequence>